<dbReference type="PANTHER" id="PTHR30255:SF2">
    <property type="entry name" value="SINGLE-STRANDED-DNA-SPECIFIC EXONUCLEASE RECJ"/>
    <property type="match status" value="1"/>
</dbReference>
<name>A0A8S5Q289_9CAUD</name>
<dbReference type="Gene3D" id="3.90.1640.30">
    <property type="match status" value="1"/>
</dbReference>
<keyword evidence="3" id="KW-0540">Nuclease</keyword>
<dbReference type="PANTHER" id="PTHR30255">
    <property type="entry name" value="SINGLE-STRANDED-DNA-SPECIFIC EXONUCLEASE RECJ"/>
    <property type="match status" value="1"/>
</dbReference>
<evidence type="ECO:0000256" key="1">
    <source>
        <dbReference type="ARBA" id="ARBA00022801"/>
    </source>
</evidence>
<dbReference type="InterPro" id="IPR041122">
    <property type="entry name" value="RecJ_OB"/>
</dbReference>
<dbReference type="Pfam" id="PF17768">
    <property type="entry name" value="RecJ_OB"/>
    <property type="match status" value="1"/>
</dbReference>
<proteinExistence type="predicted"/>
<accession>A0A8S5Q289</accession>
<dbReference type="EMBL" id="BK015564">
    <property type="protein sequence ID" value="DAE13104.1"/>
    <property type="molecule type" value="Genomic_DNA"/>
</dbReference>
<sequence>MADGYTSATLMSKIIEHFNPEAKVEYIFSFNKEHGLTYKMLSEYSKDEIGLIIIPDASMICKDAIQIVKNYNCPIIVLDHHLVEIEYLDTNTGKWISKNEAEEIKEKESDRIKEDSYVNYCVAVNDTDGHYPNPTLSGVGVVRKFGEAYCEKYHCSDSWLDEYLDLVSLGIIADSMDLRDLETRWYVLEGLKVENQKNDFLNELQERMADEIHFGRTITNVGWVLAPRINGVVRYGTEKEQRDLFRAMVGEQETVIYQPRRKKATDPKPLPEEHTLQWEMARVANNVKARQDTAVRKFMEQIIDKIDKQGLDKNTILFVDCTRLVDKKSVTGLVARKLTSKYLRPVVLLKEKSNSEFGGSCRGYDRGNIKNLKEFLEKTGLISVMGHENAAGISLKKDNVEAVISKCNEMLPLDQLKTVYQVDWEIPANEMQVRFVKEVSENYEVWGNTVPTPTFAITNLHINASQINGYGETKSFIRFQHNGITYIKKYCPATEFDMMTLKDRHTFGANKKNLVMNLICQFQLESWEDKIYPEVKILYYDVMEDKTNETPDLKSKTKSDAILNSKTTSLNAKSTTDFDWGEIEKPKKKRVMLDKDLEDLDF</sequence>
<dbReference type="GO" id="GO:0004527">
    <property type="term" value="F:exonuclease activity"/>
    <property type="evidence" value="ECO:0007669"/>
    <property type="project" value="UniProtKB-KW"/>
</dbReference>
<dbReference type="Gene3D" id="3.10.310.30">
    <property type="match status" value="1"/>
</dbReference>
<protein>
    <submittedName>
        <fullName evidence="3">Single-stranded-DNA-specific exonuclease RecJ</fullName>
    </submittedName>
</protein>
<dbReference type="SUPFAM" id="SSF64182">
    <property type="entry name" value="DHH phosphoesterases"/>
    <property type="match status" value="1"/>
</dbReference>
<reference evidence="3" key="1">
    <citation type="journal article" date="2021" name="Proc. Natl. Acad. Sci. U.S.A.">
        <title>A Catalog of Tens of Thousands of Viruses from Human Metagenomes Reveals Hidden Associations with Chronic Diseases.</title>
        <authorList>
            <person name="Tisza M.J."/>
            <person name="Buck C.B."/>
        </authorList>
    </citation>
    <scope>NUCLEOTIDE SEQUENCE</scope>
    <source>
        <strain evidence="3">CtLqe90</strain>
    </source>
</reference>
<dbReference type="InterPro" id="IPR051673">
    <property type="entry name" value="SSDNA_exonuclease_RecJ"/>
</dbReference>
<keyword evidence="1" id="KW-0378">Hydrolase</keyword>
<feature type="domain" description="RecJ OB" evidence="2">
    <location>
        <begin position="422"/>
        <end position="537"/>
    </location>
</feature>
<keyword evidence="3" id="KW-0269">Exonuclease</keyword>
<evidence type="ECO:0000313" key="3">
    <source>
        <dbReference type="EMBL" id="DAE13104.1"/>
    </source>
</evidence>
<dbReference type="InterPro" id="IPR038763">
    <property type="entry name" value="DHH_sf"/>
</dbReference>
<organism evidence="3">
    <name type="scientific">Siphoviridae sp. ctLqe90</name>
    <dbReference type="NCBI Taxonomy" id="2825456"/>
    <lineage>
        <taxon>Viruses</taxon>
        <taxon>Duplodnaviria</taxon>
        <taxon>Heunggongvirae</taxon>
        <taxon>Uroviricota</taxon>
        <taxon>Caudoviricetes</taxon>
    </lineage>
</organism>
<evidence type="ECO:0000259" key="2">
    <source>
        <dbReference type="Pfam" id="PF17768"/>
    </source>
</evidence>